<feature type="compositionally biased region" description="Low complexity" evidence="1">
    <location>
        <begin position="754"/>
        <end position="766"/>
    </location>
</feature>
<feature type="compositionally biased region" description="Polar residues" evidence="1">
    <location>
        <begin position="500"/>
        <end position="509"/>
    </location>
</feature>
<feature type="region of interest" description="Disordered" evidence="1">
    <location>
        <begin position="1434"/>
        <end position="1612"/>
    </location>
</feature>
<organism evidence="2">
    <name type="scientific">Chromera velia CCMP2878</name>
    <dbReference type="NCBI Taxonomy" id="1169474"/>
    <lineage>
        <taxon>Eukaryota</taxon>
        <taxon>Sar</taxon>
        <taxon>Alveolata</taxon>
        <taxon>Colpodellida</taxon>
        <taxon>Chromeraceae</taxon>
        <taxon>Chromera</taxon>
    </lineage>
</organism>
<feature type="compositionally biased region" description="Basic and acidic residues" evidence="1">
    <location>
        <begin position="607"/>
        <end position="630"/>
    </location>
</feature>
<feature type="compositionally biased region" description="Low complexity" evidence="1">
    <location>
        <begin position="1294"/>
        <end position="1304"/>
    </location>
</feature>
<feature type="compositionally biased region" description="Low complexity" evidence="1">
    <location>
        <begin position="1512"/>
        <end position="1525"/>
    </location>
</feature>
<dbReference type="EMBL" id="CDMZ01005839">
    <property type="protein sequence ID" value="CUC10884.1"/>
    <property type="molecule type" value="Genomic_DNA"/>
</dbReference>
<feature type="region of interest" description="Disordered" evidence="1">
    <location>
        <begin position="1264"/>
        <end position="1404"/>
    </location>
</feature>
<feature type="region of interest" description="Disordered" evidence="1">
    <location>
        <begin position="996"/>
        <end position="1023"/>
    </location>
</feature>
<feature type="compositionally biased region" description="Basic and acidic residues" evidence="1">
    <location>
        <begin position="535"/>
        <end position="573"/>
    </location>
</feature>
<feature type="region of interest" description="Disordered" evidence="1">
    <location>
        <begin position="470"/>
        <end position="782"/>
    </location>
</feature>
<evidence type="ECO:0000256" key="1">
    <source>
        <dbReference type="SAM" id="MobiDB-lite"/>
    </source>
</evidence>
<feature type="region of interest" description="Disordered" evidence="1">
    <location>
        <begin position="210"/>
        <end position="244"/>
    </location>
</feature>
<feature type="compositionally biased region" description="Polar residues" evidence="1">
    <location>
        <begin position="902"/>
        <end position="916"/>
    </location>
</feature>
<feature type="compositionally biased region" description="Acidic residues" evidence="1">
    <location>
        <begin position="1367"/>
        <end position="1380"/>
    </location>
</feature>
<feature type="compositionally biased region" description="Basic and acidic residues" evidence="1">
    <location>
        <begin position="1274"/>
        <end position="1291"/>
    </location>
</feature>
<feature type="compositionally biased region" description="Polar residues" evidence="1">
    <location>
        <begin position="169"/>
        <end position="181"/>
    </location>
</feature>
<name>A0A0K6SB42_9ALVE</name>
<feature type="compositionally biased region" description="Basic and acidic residues" evidence="1">
    <location>
        <begin position="1446"/>
        <end position="1457"/>
    </location>
</feature>
<feature type="compositionally biased region" description="Basic and acidic residues" evidence="1">
    <location>
        <begin position="1562"/>
        <end position="1575"/>
    </location>
</feature>
<reference evidence="2" key="1">
    <citation type="submission" date="2014-11" db="EMBL/GenBank/DDBJ databases">
        <title>Molecular phylogeny of cliff fern family Woodsiaceae with morphological implications.</title>
        <authorList>
            <person name="Shao Y.-Z."/>
            <person name="Wei R."/>
            <person name="Zhang X.-C."/>
        </authorList>
    </citation>
    <scope>NUCLEOTIDE SEQUENCE</scope>
</reference>
<feature type="compositionally biased region" description="Basic and acidic residues" evidence="1">
    <location>
        <begin position="482"/>
        <end position="494"/>
    </location>
</feature>
<feature type="compositionally biased region" description="Polar residues" evidence="1">
    <location>
        <begin position="518"/>
        <end position="534"/>
    </location>
</feature>
<feature type="region of interest" description="Disordered" evidence="1">
    <location>
        <begin position="147"/>
        <end position="195"/>
    </location>
</feature>
<feature type="compositionally biased region" description="Basic and acidic residues" evidence="1">
    <location>
        <begin position="1395"/>
        <end position="1404"/>
    </location>
</feature>
<evidence type="ECO:0000313" key="2">
    <source>
        <dbReference type="EMBL" id="CUC10884.1"/>
    </source>
</evidence>
<feature type="compositionally biased region" description="Low complexity" evidence="1">
    <location>
        <begin position="210"/>
        <end position="225"/>
    </location>
</feature>
<sequence>MATFSVGSSLYARASEFCVSDHLNNQSQRRDKSCTSSQSWVPNCVENERAGLKSKKNTNARLTSEGGGRSTYPTAQSPTAAFGGKVKTPLIASACRKTRPISFWPLPEPPPSTTQVDDLTHVFPTIANVKRRTSTAAVPGARLKELHPQRHAGAPSSPPPPSRNRPTGAPTSKSLRRSNSLPSPAASPSSTFSTPFHRHPLLRILEVERAVSSSASPPLRRASTSECLFRHGQEKGQPGGGATEKERRMTLTELFTQTEVNARILQMYMDEHLPTADANQPGAAGSEPRQTDWNATEDEGIIAVSQPPKPVKGLAKTFFQQGRGVQILAAATAAAAPPHQDPAEMQEEMPQQGIDTEQGSSTFAPGKSASLCEMDSMEMARIGDQLKKSGWQLIPPQTYLKGDVEGLRSFQSVQLDSGEFDMEGAHVSGRRCFSPNSRFDQILNPPPDFPVMSTTQMEEDSLACVRESVSLPPPLMTSSSLHLRERSPQKEEKTKKRAQATGSPDTSPKSPKEVRMSGDQQSGLHLSPQASKELSMQEKSVRGDSLKETSVRGDPSKKATRARGDHSHSHEGSVRTGRRQRIREGGASKRRSSEGAGTASTGKRNGGGKEKGKSGGKEGRRKRGDTEIKEGKKRKPRKRGRRSPCDPFRSTASLFLSRSLSHLSRNEADEDGSENGGDLWSEPSRLSSPDHSARRPPTTHNFTIGTTGVASGGIRRRAGAERTGPSPRENIPADCSDRDTEEEDGEERGNHSCLSPPESLPLSPDSPLLPPTDPSSLQGPLRSWRGSRIGLCTPASSAACSRPVSRGITHSTRKLASPTVNMVQLSVDNNEETGGTKTSAIPGMKSIHGRVLRDLMNRRRPNSQQTVIRPHRAQRQTESAEAGEHNRGKREPHGGPRRIATSHGSLSLSMSLTRSAQAGAENESQAREKEKERKDDSLEFADSGSILVVDGCQNAMTEFSQLTSLQDGRDDDTLSVCTGVTGLTCTTVAAPCAPSAPVEPTALDQNDHEQEPSSRSTRPLPIGKERAASVCRGLCSAPSSYYFRDLPDTNPAESSAALGQAQSAGDVIKQEGGPTNSRTRRQQANQPSHSASSSSSDFLKTFPLLMTAGALTPEEWMPKIDRSAVLGSSTTIGVEQIKAELTAPQKPHLRATGMIPKLKSRPLPDHVRKRIDNSRFLQRAVSTAAAGGRQRSKEGAGGWRNQVTAISEAANTTAAAGNIPLSPLLDASSEKEADSLAADIAALRELHLSARMRRSATIQNYFGLGGGEELPLGHTKDKLSGGGRRSSEFRRRSGLGSRGASSAFQSPLGVLHEEDEENEEEEEMEGNGKSNGGEATQEQNEPPKIHSVHIPYSAGRSPEGDSSSREEAEEDGESDSEEVESASSSSSESVSLHKQRMDRSREGADMKSVLQFSLQRFSAPVSLSGRSSEHLLQTAAASECAPESSHIIEKTNRRSAAEGEDEAEHLVERAGRNAEERIPPNVGGHAIPGGGGESFPAPYMALNHSPIPSPPSSASAVSEFSFSEGPSDESENEGEGGDNYVVNGEKEDANILLSSQCTEQPDIERAPQGRGESKPNFEGMAEGLIEQREEMEMQNPLSRAADSDSDCDRDWPLEAASSSLSLEVLNSHERAHHHSSQRSLRNSVHHSVDADRTAGSPPSTAGAGSLGHSLTRRRLVSRSTARPGTSPDTLQGGHRGSSSSLPLRPTSRALEGDGSEWNRGTNTDSVPPSERTDWSLGKLEGRPGSPMLSFETMPPDLI</sequence>
<feature type="compositionally biased region" description="Low complexity" evidence="1">
    <location>
        <begin position="1381"/>
        <end position="1390"/>
    </location>
</feature>
<feature type="compositionally biased region" description="Low complexity" evidence="1">
    <location>
        <begin position="1053"/>
        <end position="1065"/>
    </location>
</feature>
<feature type="compositionally biased region" description="Acidic residues" evidence="1">
    <location>
        <begin position="1526"/>
        <end position="1536"/>
    </location>
</feature>
<dbReference type="VEuPathDB" id="CryptoDB:Cvel_13242"/>
<feature type="region of interest" description="Disordered" evidence="1">
    <location>
        <begin position="855"/>
        <end position="939"/>
    </location>
</feature>
<accession>A0A0K6SB42</accession>
<feature type="compositionally biased region" description="Low complexity" evidence="1">
    <location>
        <begin position="1697"/>
        <end position="1708"/>
    </location>
</feature>
<feature type="region of interest" description="Disordered" evidence="1">
    <location>
        <begin position="1624"/>
        <end position="1758"/>
    </location>
</feature>
<feature type="compositionally biased region" description="Basic residues" evidence="1">
    <location>
        <begin position="631"/>
        <end position="642"/>
    </location>
</feature>
<feature type="region of interest" description="Disordered" evidence="1">
    <location>
        <begin position="51"/>
        <end position="82"/>
    </location>
</feature>
<feature type="compositionally biased region" description="Acidic residues" evidence="1">
    <location>
        <begin position="1313"/>
        <end position="1325"/>
    </location>
</feature>
<feature type="compositionally biased region" description="Basic and acidic residues" evidence="1">
    <location>
        <begin position="882"/>
        <end position="894"/>
    </location>
</feature>
<proteinExistence type="predicted"/>
<feature type="compositionally biased region" description="Low complexity" evidence="1">
    <location>
        <begin position="653"/>
        <end position="663"/>
    </location>
</feature>
<gene>
    <name evidence="2" type="ORF">Cvel_13242.t3.CR1</name>
</gene>
<dbReference type="PhylomeDB" id="A0A0K6SB42"/>
<feature type="compositionally biased region" description="Polar residues" evidence="1">
    <location>
        <begin position="1073"/>
        <end position="1087"/>
    </location>
</feature>
<feature type="compositionally biased region" description="Polar residues" evidence="1">
    <location>
        <begin position="698"/>
        <end position="709"/>
    </location>
</feature>
<feature type="compositionally biased region" description="Basic and acidic residues" evidence="1">
    <location>
        <begin position="1464"/>
        <end position="1478"/>
    </location>
</feature>
<feature type="compositionally biased region" description="Basic and acidic residues" evidence="1">
    <location>
        <begin position="924"/>
        <end position="937"/>
    </location>
</feature>
<feature type="compositionally biased region" description="Low complexity" evidence="1">
    <location>
        <begin position="182"/>
        <end position="195"/>
    </location>
</feature>
<protein>
    <submittedName>
        <fullName evidence="2">Uncharacterized protein</fullName>
    </submittedName>
</protein>
<feature type="compositionally biased region" description="Basic and acidic residues" evidence="1">
    <location>
        <begin position="582"/>
        <end position="593"/>
    </location>
</feature>
<feature type="region of interest" description="Disordered" evidence="1">
    <location>
        <begin position="1053"/>
        <end position="1096"/>
    </location>
</feature>